<evidence type="ECO:0000313" key="1">
    <source>
        <dbReference type="EMBL" id="MCT8988795.1"/>
    </source>
</evidence>
<dbReference type="AlphaFoldDB" id="A0A9X2X508"/>
<dbReference type="Proteomes" id="UP001149009">
    <property type="component" value="Unassembled WGS sequence"/>
</dbReference>
<accession>A0A9X2X508</accession>
<reference evidence="1" key="1">
    <citation type="submission" date="2022-08" db="EMBL/GenBank/DDBJ databases">
        <title>Chelativorans sichuanense sp. nov., a paraffin oil-degrading bacterium isolated from a mixture of oil-based drill cuttings and paddy soil.</title>
        <authorList>
            <person name="Yu J."/>
            <person name="Liu H."/>
            <person name="Chen Q."/>
        </authorList>
    </citation>
    <scope>NUCLEOTIDE SEQUENCE</scope>
    <source>
        <strain evidence="1">SCAU 2101</strain>
    </source>
</reference>
<evidence type="ECO:0000313" key="2">
    <source>
        <dbReference type="Proteomes" id="UP001149009"/>
    </source>
</evidence>
<name>A0A9X2X508_9HYPH</name>
<dbReference type="RefSeq" id="WP_261513413.1">
    <property type="nucleotide sequence ID" value="NZ_JAODNV010000001.1"/>
</dbReference>
<sequence>MIDEMNQAIEMRDAFDRIEESYEFMLAYAAQGRKRETAEGAGESQIRQYLKRFRGALDDLETALQGEVGGPHGAAFRERFLADLAVVRAVLQILLAQPSITSDMIDNTNGLIAMRSLLTDLFFTDQVVLPPR</sequence>
<dbReference type="EMBL" id="JAODNV010000001">
    <property type="protein sequence ID" value="MCT8988795.1"/>
    <property type="molecule type" value="Genomic_DNA"/>
</dbReference>
<keyword evidence="2" id="KW-1185">Reference proteome</keyword>
<organism evidence="1 2">
    <name type="scientific">Chelativorans petroleitrophicus</name>
    <dbReference type="NCBI Taxonomy" id="2975484"/>
    <lineage>
        <taxon>Bacteria</taxon>
        <taxon>Pseudomonadati</taxon>
        <taxon>Pseudomonadota</taxon>
        <taxon>Alphaproteobacteria</taxon>
        <taxon>Hyphomicrobiales</taxon>
        <taxon>Phyllobacteriaceae</taxon>
        <taxon>Chelativorans</taxon>
    </lineage>
</organism>
<comment type="caution">
    <text evidence="1">The sequence shown here is derived from an EMBL/GenBank/DDBJ whole genome shotgun (WGS) entry which is preliminary data.</text>
</comment>
<gene>
    <name evidence="1" type="ORF">NYR54_00585</name>
</gene>
<proteinExistence type="predicted"/>
<protein>
    <submittedName>
        <fullName evidence="1">Uncharacterized protein</fullName>
    </submittedName>
</protein>